<dbReference type="Gene3D" id="2.40.160.50">
    <property type="entry name" value="membrane protein fhac: a member of the omp85/tpsb transporter family"/>
    <property type="match status" value="1"/>
</dbReference>
<keyword evidence="5" id="KW-0998">Cell outer membrane</keyword>
<evidence type="ECO:0000259" key="6">
    <source>
        <dbReference type="PROSITE" id="PS51779"/>
    </source>
</evidence>
<dbReference type="Gene3D" id="3.10.20.310">
    <property type="entry name" value="membrane protein fhac"/>
    <property type="match status" value="4"/>
</dbReference>
<evidence type="ECO:0000256" key="3">
    <source>
        <dbReference type="ARBA" id="ARBA00022729"/>
    </source>
</evidence>
<dbReference type="InterPro" id="IPR039910">
    <property type="entry name" value="D15-like"/>
</dbReference>
<proteinExistence type="predicted"/>
<accession>A0ABU4WCZ3</accession>
<organism evidence="7 8">
    <name type="scientific">Candidatus Cetobacterium colombiensis</name>
    <dbReference type="NCBI Taxonomy" id="3073100"/>
    <lineage>
        <taxon>Bacteria</taxon>
        <taxon>Fusobacteriati</taxon>
        <taxon>Fusobacteriota</taxon>
        <taxon>Fusobacteriia</taxon>
        <taxon>Fusobacteriales</taxon>
        <taxon>Fusobacteriaceae</taxon>
        <taxon>Cetobacterium</taxon>
    </lineage>
</organism>
<dbReference type="RefSeq" id="WP_320313670.1">
    <property type="nucleotide sequence ID" value="NZ_JAVIKH010000008.1"/>
</dbReference>
<name>A0ABU4WCZ3_9FUSO</name>
<dbReference type="InterPro" id="IPR010827">
    <property type="entry name" value="BamA/TamA_POTRA"/>
</dbReference>
<reference evidence="8" key="1">
    <citation type="submission" date="2023-07" db="EMBL/GenBank/DDBJ databases">
        <authorList>
            <person name="Colorado M.A."/>
            <person name="Villamil L.M."/>
            <person name="Melo J.F."/>
            <person name="Rodriguez J.A."/>
            <person name="Ruiz R.Y."/>
        </authorList>
    </citation>
    <scope>NUCLEOTIDE SEQUENCE [LARGE SCALE GENOMIC DNA]</scope>
    <source>
        <strain evidence="8">C33</strain>
    </source>
</reference>
<dbReference type="PROSITE" id="PS51779">
    <property type="entry name" value="POTRA"/>
    <property type="match status" value="1"/>
</dbReference>
<dbReference type="InterPro" id="IPR034746">
    <property type="entry name" value="POTRA"/>
</dbReference>
<evidence type="ECO:0000256" key="5">
    <source>
        <dbReference type="ARBA" id="ARBA00023237"/>
    </source>
</evidence>
<keyword evidence="4" id="KW-0472">Membrane</keyword>
<comment type="caution">
    <text evidence="7">The sequence shown here is derived from an EMBL/GenBank/DDBJ whole genome shotgun (WGS) entry which is preliminary data.</text>
</comment>
<evidence type="ECO:0000313" key="8">
    <source>
        <dbReference type="Proteomes" id="UP001279681"/>
    </source>
</evidence>
<dbReference type="Pfam" id="PF01103">
    <property type="entry name" value="Omp85"/>
    <property type="match status" value="1"/>
</dbReference>
<feature type="domain" description="POTRA" evidence="6">
    <location>
        <begin position="192"/>
        <end position="266"/>
    </location>
</feature>
<dbReference type="InterPro" id="IPR000184">
    <property type="entry name" value="Bac_surfAg_D15"/>
</dbReference>
<dbReference type="Pfam" id="PF07244">
    <property type="entry name" value="POTRA"/>
    <property type="match status" value="3"/>
</dbReference>
<gene>
    <name evidence="7" type="ORF">RFV38_07125</name>
</gene>
<keyword evidence="2" id="KW-0812">Transmembrane</keyword>
<dbReference type="Proteomes" id="UP001279681">
    <property type="component" value="Unassembled WGS sequence"/>
</dbReference>
<evidence type="ECO:0000256" key="1">
    <source>
        <dbReference type="ARBA" id="ARBA00004370"/>
    </source>
</evidence>
<keyword evidence="8" id="KW-1185">Reference proteome</keyword>
<evidence type="ECO:0000256" key="2">
    <source>
        <dbReference type="ARBA" id="ARBA00022692"/>
    </source>
</evidence>
<dbReference type="PANTHER" id="PTHR12815:SF47">
    <property type="entry name" value="TRANSLOCATION AND ASSEMBLY MODULE SUBUNIT TAMA"/>
    <property type="match status" value="1"/>
</dbReference>
<dbReference type="EMBL" id="JAVIKH010000008">
    <property type="protein sequence ID" value="MDX8336265.1"/>
    <property type="molecule type" value="Genomic_DNA"/>
</dbReference>
<comment type="subcellular location">
    <subcellularLocation>
        <location evidence="1">Membrane</location>
    </subcellularLocation>
</comment>
<protein>
    <submittedName>
        <fullName evidence="7">Outer membrane protein assembly factor</fullName>
    </submittedName>
</protein>
<keyword evidence="3" id="KW-0732">Signal</keyword>
<evidence type="ECO:0000256" key="4">
    <source>
        <dbReference type="ARBA" id="ARBA00023136"/>
    </source>
</evidence>
<evidence type="ECO:0000313" key="7">
    <source>
        <dbReference type="EMBL" id="MDX8336265.1"/>
    </source>
</evidence>
<sequence length="694" mass="78338">MKKHLIGIISLIASVVSFGAEGEYLVKGIEFKNLNEIPQDVLIQKMSLKKGQVFSTEGLLRDYNNIKKSDYIDELAIYPQVYDGGIKLVVDVKEKKDTKELLEKQGILPTSERERVDTSLVVSSLEIIGSVNVPVNEVSKRIPIKVGGYFSKNKIIKGQRELLETGMYREVIPDVYQYPEGLVVVYSVIENPIINGVQITGNTKYSTEDLKKLINIEPGKVLNLNNLRDARDKILKKYNEDGYVLAEIEDIDLTGANDLKIVINEGVIDKVDFTKMVTKQKGQRRKATDNLLKTRDYVVEREIEIKPGEVFNINDYNETVSNLMRTGYFKNVKYETKPAPGENQGTDLVLLLEEERTATLQGAVSYGSEIGLLGMLSVKDMNWKGKGQELGVTFEKSNENYTSFSINFSDPWIKGTDRISWGWSLYKNEYENSDSVLFNETDTYGAKLNIGKGLTKNLRIGIGTKAEYITEKADKSELEDYTNFDGENLLSKWGDKRSYGLFSVYPSITYDTRNSYWNPTSGWYGKYQVEVGYADTIDSGTFANTTLELRKYHRGLFKNNTFAYRAVGGVMTTTTPESQRFWVGGGSTLRGYDGGYYQGTQKITATIENRTQFNDVLGFVLFSDIGRAWDYQGEDPGYLNENRDSKFPDDIATTVGVGLRVNTPVGPLRFDFGWPVGNKEESGMKFYFNMGQSF</sequence>
<dbReference type="PANTHER" id="PTHR12815">
    <property type="entry name" value="SORTING AND ASSEMBLY MACHINERY SAMM50 PROTEIN FAMILY MEMBER"/>
    <property type="match status" value="1"/>
</dbReference>